<dbReference type="Proteomes" id="UP001193734">
    <property type="component" value="Unassembled WGS sequence"/>
</dbReference>
<dbReference type="InterPro" id="IPR000421">
    <property type="entry name" value="FA58C"/>
</dbReference>
<dbReference type="InterPro" id="IPR006103">
    <property type="entry name" value="Glyco_hydro_2_cat"/>
</dbReference>
<feature type="signal peptide" evidence="4">
    <location>
        <begin position="1"/>
        <end position="21"/>
    </location>
</feature>
<dbReference type="InterPro" id="IPR036156">
    <property type="entry name" value="Beta-gal/glucu_dom_sf"/>
</dbReference>
<dbReference type="PRINTS" id="PR00132">
    <property type="entry name" value="GLHYDRLASE2"/>
</dbReference>
<evidence type="ECO:0000313" key="6">
    <source>
        <dbReference type="EMBL" id="NPE14091.1"/>
    </source>
</evidence>
<dbReference type="PANTHER" id="PTHR42732:SF1">
    <property type="entry name" value="BETA-MANNOSIDASE"/>
    <property type="match status" value="1"/>
</dbReference>
<keyword evidence="2" id="KW-0378">Hydrolase</keyword>
<comment type="caution">
    <text evidence="6">The sequence shown here is derived from an EMBL/GenBank/DDBJ whole genome shotgun (WGS) entry which is preliminary data.</text>
</comment>
<dbReference type="Pfam" id="PF02837">
    <property type="entry name" value="Glyco_hydro_2_N"/>
    <property type="match status" value="1"/>
</dbReference>
<dbReference type="Pfam" id="PF02836">
    <property type="entry name" value="Glyco_hydro_2_C"/>
    <property type="match status" value="1"/>
</dbReference>
<proteinExistence type="inferred from homology"/>
<dbReference type="SUPFAM" id="SSF49373">
    <property type="entry name" value="Invasin/intimin cell-adhesion fragments"/>
    <property type="match status" value="1"/>
</dbReference>
<dbReference type="SUPFAM" id="SSF49303">
    <property type="entry name" value="beta-Galactosidase/glucuronidase domain"/>
    <property type="match status" value="1"/>
</dbReference>
<comment type="similarity">
    <text evidence="1">Belongs to the glycosyl hydrolase 2 family.</text>
</comment>
<dbReference type="InterPro" id="IPR017853">
    <property type="entry name" value="GH"/>
</dbReference>
<protein>
    <submittedName>
        <fullName evidence="6">Beta-galactosidase</fullName>
    </submittedName>
</protein>
<dbReference type="Gene3D" id="2.60.40.10">
    <property type="entry name" value="Immunoglobulins"/>
    <property type="match status" value="2"/>
</dbReference>
<evidence type="ECO:0000313" key="7">
    <source>
        <dbReference type="Proteomes" id="UP001193734"/>
    </source>
</evidence>
<reference evidence="6 7" key="1">
    <citation type="submission" date="2020-05" db="EMBL/GenBank/DDBJ databases">
        <title>Distinct polysaccharide utilization as determinants for interspecies competition between intestinal Prevotella spp.</title>
        <authorList>
            <person name="Galvez E.J.C."/>
            <person name="Iljazovic A."/>
            <person name="Strowig T."/>
        </authorList>
    </citation>
    <scope>NUCLEOTIDE SEQUENCE [LARGE SCALE GENOMIC DNA]</scope>
    <source>
        <strain evidence="6 7">PROD</strain>
    </source>
</reference>
<dbReference type="Gene3D" id="3.20.20.80">
    <property type="entry name" value="Glycosidases"/>
    <property type="match status" value="1"/>
</dbReference>
<dbReference type="InterPro" id="IPR051913">
    <property type="entry name" value="GH2_Domain-Containing"/>
</dbReference>
<accession>A0ABX2AVC9</accession>
<dbReference type="SUPFAM" id="SSF51445">
    <property type="entry name" value="(Trans)glycosidases"/>
    <property type="match status" value="1"/>
</dbReference>
<dbReference type="InterPro" id="IPR006102">
    <property type="entry name" value="Ig-like_GH2"/>
</dbReference>
<name>A0ABX2AVC9_9BACT</name>
<dbReference type="InterPro" id="IPR008979">
    <property type="entry name" value="Galactose-bd-like_sf"/>
</dbReference>
<dbReference type="Pfam" id="PF00754">
    <property type="entry name" value="F5_F8_type_C"/>
    <property type="match status" value="1"/>
</dbReference>
<organism evidence="6 7">
    <name type="scientific">Xylanibacter rodentium</name>
    <dbReference type="NCBI Taxonomy" id="2736289"/>
    <lineage>
        <taxon>Bacteria</taxon>
        <taxon>Pseudomonadati</taxon>
        <taxon>Bacteroidota</taxon>
        <taxon>Bacteroidia</taxon>
        <taxon>Bacteroidales</taxon>
        <taxon>Prevotellaceae</taxon>
        <taxon>Xylanibacter</taxon>
    </lineage>
</organism>
<dbReference type="PROSITE" id="PS50022">
    <property type="entry name" value="FA58C_3"/>
    <property type="match status" value="1"/>
</dbReference>
<dbReference type="Gene3D" id="2.60.120.260">
    <property type="entry name" value="Galactose-binding domain-like"/>
    <property type="match status" value="2"/>
</dbReference>
<evidence type="ECO:0000256" key="4">
    <source>
        <dbReference type="SAM" id="SignalP"/>
    </source>
</evidence>
<keyword evidence="7" id="KW-1185">Reference proteome</keyword>
<dbReference type="InterPro" id="IPR013783">
    <property type="entry name" value="Ig-like_fold"/>
</dbReference>
<evidence type="ECO:0000256" key="1">
    <source>
        <dbReference type="ARBA" id="ARBA00007401"/>
    </source>
</evidence>
<evidence type="ECO:0000256" key="2">
    <source>
        <dbReference type="ARBA" id="ARBA00022801"/>
    </source>
</evidence>
<dbReference type="Pfam" id="PF00703">
    <property type="entry name" value="Glyco_hydro_2"/>
    <property type="match status" value="1"/>
</dbReference>
<gene>
    <name evidence="6" type="ORF">HPS55_07095</name>
</gene>
<evidence type="ECO:0000256" key="3">
    <source>
        <dbReference type="ARBA" id="ARBA00023295"/>
    </source>
</evidence>
<evidence type="ECO:0000259" key="5">
    <source>
        <dbReference type="PROSITE" id="PS50022"/>
    </source>
</evidence>
<dbReference type="EMBL" id="JABKKE010000009">
    <property type="protein sequence ID" value="NPE14091.1"/>
    <property type="molecule type" value="Genomic_DNA"/>
</dbReference>
<feature type="domain" description="F5/8 type C" evidence="5">
    <location>
        <begin position="718"/>
        <end position="851"/>
    </location>
</feature>
<dbReference type="SUPFAM" id="SSF49785">
    <property type="entry name" value="Galactose-binding domain-like"/>
    <property type="match status" value="2"/>
</dbReference>
<dbReference type="InterPro" id="IPR006104">
    <property type="entry name" value="Glyco_hydro_2_N"/>
</dbReference>
<dbReference type="PANTHER" id="PTHR42732">
    <property type="entry name" value="BETA-GALACTOSIDASE"/>
    <property type="match status" value="1"/>
</dbReference>
<feature type="chain" id="PRO_5046168335" evidence="4">
    <location>
        <begin position="22"/>
        <end position="858"/>
    </location>
</feature>
<dbReference type="InterPro" id="IPR006101">
    <property type="entry name" value="Glyco_hydro_2"/>
</dbReference>
<keyword evidence="4" id="KW-0732">Signal</keyword>
<sequence>MSMRWRFFVAFQLLFFSTCMAGPIRTEEPFNREWRFLLGDASGAELDGYNDSAWQRVGLPHTFSLPYFGSKDFYTGYGWYRKRFALTRKDLKRNVSIEFDGVFQQAEVFVNGHRAGGHVGGYTGFTIDITPYIIFGDNVIAVRVNNLWQPTVAPRGGEHTFSGGIYRGVRLVKKSPVHVAWNGLFVTTPDLEQNGGKSSAVNVTVELVNTSASLADMRVVVAVEDSIGRIVAEAGSTRKMAARSADIVTLTTPQVESPMLWSPQTPDLYRLKVRLYDGKKLCDEASVDFGFRWFRWDKDHGFFLNGSRYFFHGANVHQDHAGWGDAVTEEAARRDVRMIREAGFDMIRGSHYPHSPAFVDECDRQGILFWSEAPFWGTAGEKRDGSWTAGAYPGKPEHEAAFEENALQQLEEMIRIHRNHPSVFVWSMCNEPFFTEGHTLKGVHRLLARMVERTHQLDPTRKAAIGGAQRPLGQDRIDLIGDVAGYNGDGANIADFQHPDVPNVVSEYGSTFADRPGRYIPGWGDLGRDEGWRGREWRAGQAIWCGFDHGSIFGEAMGKLGIVDYFRIPKRSWYWYRNEYRHIVPPQWPAEGTPARVVVTATRTDGVRADGTDDVQLTVTIVDAAGRHVTDSPDVTLRIVSGPGEFPTGRSITFSSKSDIRILDGQAAMTLRAYESGITVVEAVSDGLQPSTVSIRFTDAPAYKEGRTPVVDARPYVRYVVQTGGNMQKFGQDNPVFVSTSVSGHAAGLAADGKGDTYWQPLSGDARPMITLDTERGVRAAEIRVKAGGDIRDLRMELSDDNERWTLYDNVETTAGGYRLKLSPAVNMRYVRLTFAPSDDIRVYEMEVRGRIATDSAK</sequence>
<keyword evidence="3" id="KW-0326">Glycosidase</keyword>
<dbReference type="InterPro" id="IPR008964">
    <property type="entry name" value="Invasin/intimin_cell_adhesion"/>
</dbReference>